<dbReference type="AlphaFoldDB" id="A0A081RZ64"/>
<dbReference type="RefSeq" id="WP_036837954.1">
    <property type="nucleotide sequence ID" value="NZ_CAWLUD010000019.1"/>
</dbReference>
<keyword evidence="4" id="KW-0449">Lipoprotein</keyword>
<dbReference type="InterPro" id="IPR010653">
    <property type="entry name" value="NlpB/DapX"/>
</dbReference>
<evidence type="ECO:0000256" key="4">
    <source>
        <dbReference type="HAMAP-Rule" id="MF_00924"/>
    </source>
</evidence>
<proteinExistence type="inferred from homology"/>
<evidence type="ECO:0000256" key="1">
    <source>
        <dbReference type="ARBA" id="ARBA00022729"/>
    </source>
</evidence>
<comment type="caution">
    <text evidence="5">The sequence shown here is derived from an EMBL/GenBank/DDBJ whole genome shotgun (WGS) entry which is preliminary data.</text>
</comment>
<dbReference type="GO" id="GO:0051205">
    <property type="term" value="P:protein insertion into membrane"/>
    <property type="evidence" value="ECO:0007669"/>
    <property type="project" value="UniProtKB-UniRule"/>
</dbReference>
<comment type="subunit">
    <text evidence="4">Part of the Bam complex, which is composed of the outer membrane protein BamA, and four lipoproteins BamB, BamC, BamD and BamE.</text>
</comment>
<dbReference type="GO" id="GO:0009279">
    <property type="term" value="C:cell outer membrane"/>
    <property type="evidence" value="ECO:0007669"/>
    <property type="project" value="UniProtKB-SubCell"/>
</dbReference>
<comment type="subcellular location">
    <subcellularLocation>
        <location evidence="4">Cell outer membrane</location>
        <topology evidence="4">Lipid-anchor</topology>
    </subcellularLocation>
</comment>
<protein>
    <recommendedName>
        <fullName evidence="4">Outer membrane protein assembly factor BamC</fullName>
    </recommendedName>
</protein>
<dbReference type="GO" id="GO:0043165">
    <property type="term" value="P:Gram-negative-bacterium-type cell outer membrane assembly"/>
    <property type="evidence" value="ECO:0007669"/>
    <property type="project" value="UniProtKB-UniRule"/>
</dbReference>
<name>A0A081RZ64_PHOTE</name>
<dbReference type="InterPro" id="IPR014524">
    <property type="entry name" value="BamC"/>
</dbReference>
<gene>
    <name evidence="4" type="primary">bamC</name>
    <name evidence="5" type="ORF">MEG1DRAFT_01247</name>
</gene>
<dbReference type="EMBL" id="JGVH01000019">
    <property type="protein sequence ID" value="KER03967.1"/>
    <property type="molecule type" value="Genomic_DNA"/>
</dbReference>
<dbReference type="Gene3D" id="3.30.310.170">
    <property type="entry name" value="Outer membrane protein assembly factor BamC"/>
    <property type="match status" value="1"/>
</dbReference>
<dbReference type="NCBIfam" id="NF008674">
    <property type="entry name" value="PRK11679.1"/>
    <property type="match status" value="1"/>
</dbReference>
<dbReference type="Proteomes" id="UP000028002">
    <property type="component" value="Unassembled WGS sequence"/>
</dbReference>
<reference evidence="5 6" key="1">
    <citation type="submission" date="2014-03" db="EMBL/GenBank/DDBJ databases">
        <title>Draft Genome of Photorhabdus temperata Meg1.</title>
        <authorList>
            <person name="Hurst S.G.IV."/>
            <person name="Morris K."/>
            <person name="Thomas K."/>
            <person name="Tisa L.S."/>
        </authorList>
    </citation>
    <scope>NUCLEOTIDE SEQUENCE [LARGE SCALE GENOMIC DNA]</scope>
    <source>
        <strain evidence="5 6">Meg1</strain>
    </source>
</reference>
<keyword evidence="3 4" id="KW-0998">Cell outer membrane</keyword>
<evidence type="ECO:0000313" key="5">
    <source>
        <dbReference type="EMBL" id="KER03967.1"/>
    </source>
</evidence>
<dbReference type="InterPro" id="IPR042268">
    <property type="entry name" value="BamC_C"/>
</dbReference>
<evidence type="ECO:0000313" key="6">
    <source>
        <dbReference type="Proteomes" id="UP000028002"/>
    </source>
</evidence>
<keyword evidence="2 4" id="KW-0472">Membrane</keyword>
<dbReference type="HAMAP" id="MF_00924">
    <property type="entry name" value="OM_assembly_BamC"/>
    <property type="match status" value="1"/>
</dbReference>
<dbReference type="PROSITE" id="PS51257">
    <property type="entry name" value="PROKAR_LIPOPROTEIN"/>
    <property type="match status" value="1"/>
</dbReference>
<dbReference type="PIRSF" id="PIRSF026343">
    <property type="entry name" value="NlpB"/>
    <property type="match status" value="1"/>
</dbReference>
<dbReference type="Gene3D" id="3.30.530.50">
    <property type="match status" value="1"/>
</dbReference>
<comment type="similarity">
    <text evidence="4">Belongs to the BamC family.</text>
</comment>
<evidence type="ECO:0000256" key="3">
    <source>
        <dbReference type="ARBA" id="ARBA00023237"/>
    </source>
</evidence>
<keyword evidence="4" id="KW-0564">Palmitate</keyword>
<organism evidence="5 6">
    <name type="scientific">Photorhabdus temperata subsp. temperata Meg1</name>
    <dbReference type="NCBI Taxonomy" id="1393735"/>
    <lineage>
        <taxon>Bacteria</taxon>
        <taxon>Pseudomonadati</taxon>
        <taxon>Pseudomonadota</taxon>
        <taxon>Gammaproteobacteria</taxon>
        <taxon>Enterobacterales</taxon>
        <taxon>Morganellaceae</taxon>
        <taxon>Photorhabdus</taxon>
    </lineage>
</organism>
<dbReference type="PATRIC" id="fig|1393735.3.peg.1292"/>
<keyword evidence="1 4" id="KW-0732">Signal</keyword>
<dbReference type="Pfam" id="PF06804">
    <property type="entry name" value="Lipoprotein_18"/>
    <property type="match status" value="1"/>
</dbReference>
<comment type="function">
    <text evidence="4">Part of the outer membrane protein assembly complex, which is involved in assembly and insertion of beta-barrel proteins into the outer membrane.</text>
</comment>
<accession>A0A081RZ64</accession>
<sequence>MAILLQKSKVMKAAGMSLVVLLAACSGDQSYKRQINDDDTYLEAPPLKALNVPAGMILPLQNGEYDIPPTVSKGQVGKGLDIRPPSQALALLSGTRAENSVKSSKLLLENTPENSNLWLQINNVLLKKGYKVSQRDDAGQTLTTDWIEWLRADENVPYQVRYRISIAHRSYQIELSVTNEGLRQGDQLITDPIEIQRYNALMLNELIEGVNQQRERISDNTAARNLGPLDVQSGGDTSGLPQMIVRAPYNIVWDRLPAALEKAGMKVGSRSRSTGSIAVTYKGLSASDWKSMGVNEPSISEGDYKLQVGDLNNRSSLQFISEKGKPLTQSQNDELVAVLKAAFSQTTGL</sequence>
<evidence type="ECO:0000256" key="2">
    <source>
        <dbReference type="ARBA" id="ARBA00023136"/>
    </source>
</evidence>